<evidence type="ECO:0000313" key="2">
    <source>
        <dbReference type="Proteomes" id="UP000730618"/>
    </source>
</evidence>
<accession>A0ABM8VNB9</accession>
<gene>
    <name evidence="1" type="ORF">PAECIP111802_04892</name>
</gene>
<comment type="caution">
    <text evidence="1">The sequence shown here is derived from an EMBL/GenBank/DDBJ whole genome shotgun (WGS) entry which is preliminary data.</text>
</comment>
<reference evidence="1 2" key="1">
    <citation type="submission" date="2021-06" db="EMBL/GenBank/DDBJ databases">
        <authorList>
            <person name="Criscuolo A."/>
        </authorList>
    </citation>
    <scope>NUCLEOTIDE SEQUENCE [LARGE SCALE GENOMIC DNA]</scope>
    <source>
        <strain evidence="2">CIP 111802</strain>
    </source>
</reference>
<dbReference type="Proteomes" id="UP000730618">
    <property type="component" value="Unassembled WGS sequence"/>
</dbReference>
<protein>
    <submittedName>
        <fullName evidence="1">Uncharacterized protein</fullName>
    </submittedName>
</protein>
<name>A0ABM8VNB9_9BACL</name>
<sequence length="63" mass="7501">MGGTLLFMFQSELIHRYIIIKRRKDPNEYFAIYKDIHELDDIEAGNEINRNEELFVKELASVL</sequence>
<keyword evidence="2" id="KW-1185">Reference proteome</keyword>
<evidence type="ECO:0000313" key="1">
    <source>
        <dbReference type="EMBL" id="CAG7651123.1"/>
    </source>
</evidence>
<proteinExistence type="predicted"/>
<organism evidence="1 2">
    <name type="scientific">Paenibacillus allorhizosphaerae</name>
    <dbReference type="NCBI Taxonomy" id="2849866"/>
    <lineage>
        <taxon>Bacteria</taxon>
        <taxon>Bacillati</taxon>
        <taxon>Bacillota</taxon>
        <taxon>Bacilli</taxon>
        <taxon>Bacillales</taxon>
        <taxon>Paenibacillaceae</taxon>
        <taxon>Paenibacillus</taxon>
    </lineage>
</organism>
<dbReference type="EMBL" id="CAJVCE010000015">
    <property type="protein sequence ID" value="CAG7651123.1"/>
    <property type="molecule type" value="Genomic_DNA"/>
</dbReference>